<dbReference type="GO" id="GO:0016887">
    <property type="term" value="F:ATP hydrolysis activity"/>
    <property type="evidence" value="ECO:0007669"/>
    <property type="project" value="InterPro"/>
</dbReference>
<dbReference type="InterPro" id="IPR024704">
    <property type="entry name" value="SMC"/>
</dbReference>
<feature type="domain" description="SMC hinge" evidence="9">
    <location>
        <begin position="529"/>
        <end position="647"/>
    </location>
</feature>
<dbReference type="InterPro" id="IPR011890">
    <property type="entry name" value="SMC_prok"/>
</dbReference>
<comment type="subunit">
    <text evidence="7">Homodimer.</text>
</comment>
<dbReference type="STRING" id="290397.Adeh_0674"/>
<comment type="function">
    <text evidence="7">Required for chromosome condensation and partitioning.</text>
</comment>
<dbReference type="Pfam" id="PF02463">
    <property type="entry name" value="SMC_N"/>
    <property type="match status" value="1"/>
</dbReference>
<dbReference type="SUPFAM" id="SSF52540">
    <property type="entry name" value="P-loop containing nucleoside triphosphate hydrolases"/>
    <property type="match status" value="1"/>
</dbReference>
<dbReference type="PANTHER" id="PTHR43977">
    <property type="entry name" value="STRUCTURAL MAINTENANCE OF CHROMOSOMES PROTEIN 3"/>
    <property type="match status" value="1"/>
</dbReference>
<feature type="coiled-coil region" evidence="7">
    <location>
        <begin position="682"/>
        <end position="798"/>
    </location>
</feature>
<dbReference type="GO" id="GO:0003677">
    <property type="term" value="F:DNA binding"/>
    <property type="evidence" value="ECO:0007669"/>
    <property type="project" value="UniProtKB-UniRule"/>
</dbReference>
<dbReference type="GO" id="GO:0006260">
    <property type="term" value="P:DNA replication"/>
    <property type="evidence" value="ECO:0007669"/>
    <property type="project" value="UniProtKB-UniRule"/>
</dbReference>
<keyword evidence="4 7" id="KW-0067">ATP-binding</keyword>
<protein>
    <recommendedName>
        <fullName evidence="7">Chromosome partition protein Smc</fullName>
    </recommendedName>
</protein>
<evidence type="ECO:0000256" key="5">
    <source>
        <dbReference type="ARBA" id="ARBA00023054"/>
    </source>
</evidence>
<sequence>MRIRRLDIVGFKSFMDKTVVAFDDGVTGVVGPNGCGKSNVADSIRWVLGEQSARHLRGRSMEDVIFNGSESKPPLSMAEVMLTFVNDRPSELPPQYQGFGEITVGRRLFRTGESEYLVNGVQARLLDVNDIFFGSGVGRTAYSIIEQGRIGQIVSARPEDRRAIIEEAAGITKYKKRREAAERKMEATQQNLLRVADIVQELGKQLESLNRQARKAEKYKALRAQVRELELRTAAARYLELTATRRAAEERQATLKAEEAELTARLAELDGALEQDRALTGESEARLADLGTREHALESAARVSEVSVEAAARELDQIAERTRAQAAEVEALKDQAEALAAERETLLRQRDDLQSLVTTDEGRLGEAEAALREAGREQGALQGEADRSRAAAAAAASEATSHRSQLAQIERQRLDLRGRIERNRAEADDLAKRAGQLDEARARHVEKLGHTRQLKLRLDEQRGAQEELLERTRAEFIQNEAKLITLREELAEKRSRLQSLLEIVRNYEGYGRGVRSLMTRAGQDEARDHGIFGLVADVVSAPEEYENAIEAVLGERLQYVIVESHSQGVEAIDYLKTAAEGRASLIPMARLREAGASDPTEADRSQPGFVAVCLDVVTFDPSYEKVARFLLGDAIIVRDLPSALEIWQQSAVKRTLVTLDGEVLDPYGVVTGGPLEGEGHGALQRRREVQELEETVRGFEAEFSLAQERHRTLQARLLQLEAALKSLDKDGREKELALVEEEKDLARVGSELERVGDRTGQLEAERKQLEEAVAGLVREEEEHRVAAATAEAEQGRAEERAREAVAALEHTRARGDVLSAELMNLKVKAAADAERREGIGSALKRIDDARREVDERRGRLFAALSEANARAAELRGRLEGTRVDLGRLGQDLAAIREELARARAAHEALVAASRGREAEARELRGRTETVRQACAEAALTAREHALELSHLEEQTRERCQAELRWEVARFHLEKPPGEAERERLDDLKAQAERMGAINLTAIEEYDELSSRHAFMSEQRADLDRSLADLKAAIVKINRASRERFQETFDRVNEKFQQVFPRLFAGGRAGLVLTAAEGDGEQGVEIFAQPPGKKLQSVNLLSGGEKALTAVSLIFAIFLIKPTPFCLLDEVDAPLDDANVGRYNEMVKEMSKNSQFILITHNKRTMEMVDTLYGVTMEEPGVSKLVSVRLSERTREAAAA</sequence>
<dbReference type="InterPro" id="IPR036277">
    <property type="entry name" value="SMC_hinge_sf"/>
</dbReference>
<keyword evidence="6 7" id="KW-0238">DNA-binding</keyword>
<evidence type="ECO:0000256" key="1">
    <source>
        <dbReference type="ARBA" id="ARBA00004496"/>
    </source>
</evidence>
<dbReference type="PIRSF" id="PIRSF005719">
    <property type="entry name" value="SMC"/>
    <property type="match status" value="1"/>
</dbReference>
<dbReference type="RefSeq" id="WP_011419733.1">
    <property type="nucleotide sequence ID" value="NC_007760.1"/>
</dbReference>
<dbReference type="HAMAP" id="MF_01894">
    <property type="entry name" value="Smc_prok"/>
    <property type="match status" value="1"/>
</dbReference>
<evidence type="ECO:0000313" key="11">
    <source>
        <dbReference type="Proteomes" id="UP000001935"/>
    </source>
</evidence>
<dbReference type="eggNOG" id="COG1196">
    <property type="taxonomic scope" value="Bacteria"/>
</dbReference>
<dbReference type="AlphaFoldDB" id="Q2INR7"/>
<dbReference type="Gene3D" id="3.30.70.1620">
    <property type="match status" value="1"/>
</dbReference>
<dbReference type="EMBL" id="CP000251">
    <property type="protein sequence ID" value="ABC80450.1"/>
    <property type="molecule type" value="Genomic_DNA"/>
</dbReference>
<dbReference type="InterPro" id="IPR010935">
    <property type="entry name" value="SMC_hinge"/>
</dbReference>
<dbReference type="GO" id="GO:0030261">
    <property type="term" value="P:chromosome condensation"/>
    <property type="evidence" value="ECO:0007669"/>
    <property type="project" value="InterPro"/>
</dbReference>
<dbReference type="Gene3D" id="3.40.50.300">
    <property type="entry name" value="P-loop containing nucleotide triphosphate hydrolases"/>
    <property type="match status" value="2"/>
</dbReference>
<dbReference type="CDD" id="cd03278">
    <property type="entry name" value="ABC_SMC_barmotin"/>
    <property type="match status" value="1"/>
</dbReference>
<comment type="similarity">
    <text evidence="7">Belongs to the SMC family.</text>
</comment>
<evidence type="ECO:0000256" key="4">
    <source>
        <dbReference type="ARBA" id="ARBA00022840"/>
    </source>
</evidence>
<evidence type="ECO:0000256" key="2">
    <source>
        <dbReference type="ARBA" id="ARBA00022490"/>
    </source>
</evidence>
<evidence type="ECO:0000256" key="7">
    <source>
        <dbReference type="HAMAP-Rule" id="MF_01894"/>
    </source>
</evidence>
<keyword evidence="3 7" id="KW-0547">Nucleotide-binding</keyword>
<dbReference type="FunFam" id="3.40.50.300:FF:000901">
    <property type="entry name" value="Chromosome partition protein Smc"/>
    <property type="match status" value="1"/>
</dbReference>
<keyword evidence="5 7" id="KW-0175">Coiled coil</keyword>
<evidence type="ECO:0000256" key="3">
    <source>
        <dbReference type="ARBA" id="ARBA00022741"/>
    </source>
</evidence>
<comment type="domain">
    <text evidence="7">Contains large globular domains required for ATP hydrolysis at each terminus and a third globular domain forming a flexible hinge near the middle of the molecule. These domains are separated by coiled-coil structures.</text>
</comment>
<reference evidence="10 11" key="1">
    <citation type="submission" date="2006-01" db="EMBL/GenBank/DDBJ databases">
        <title>Complete sequence of Anaeromyxobacter dehalogenans 2CP-C.</title>
        <authorList>
            <consortium name="US DOE Joint Genome Institute"/>
            <person name="Copeland A."/>
            <person name="Lucas S."/>
            <person name="Lapidus A."/>
            <person name="Barry K."/>
            <person name="Detter J.C."/>
            <person name="Glavina T."/>
            <person name="Hammon N."/>
            <person name="Israni S."/>
            <person name="Pitluck S."/>
            <person name="Brettin T."/>
            <person name="Bruce D."/>
            <person name="Han C."/>
            <person name="Tapia R."/>
            <person name="Gilna P."/>
            <person name="Kiss H."/>
            <person name="Schmutz J."/>
            <person name="Larimer F."/>
            <person name="Land M."/>
            <person name="Kyrpides N."/>
            <person name="Anderson I."/>
            <person name="Sanford R.A."/>
            <person name="Ritalahti K.M."/>
            <person name="Thomas H.S."/>
            <person name="Kirby J.R."/>
            <person name="Zhulin I.B."/>
            <person name="Loeffler F.E."/>
            <person name="Richardson P."/>
        </authorList>
    </citation>
    <scope>NUCLEOTIDE SEQUENCE [LARGE SCALE GENOMIC DNA]</scope>
    <source>
        <strain evidence="10 11">2CP-C</strain>
    </source>
</reference>
<feature type="binding site" evidence="7">
    <location>
        <begin position="32"/>
        <end position="39"/>
    </location>
    <ligand>
        <name>ATP</name>
        <dbReference type="ChEBI" id="CHEBI:30616"/>
    </ligand>
</feature>
<dbReference type="GO" id="GO:0007059">
    <property type="term" value="P:chromosome segregation"/>
    <property type="evidence" value="ECO:0007669"/>
    <property type="project" value="UniProtKB-UniRule"/>
</dbReference>
<dbReference type="OrthoDB" id="9808768at2"/>
<dbReference type="Proteomes" id="UP000001935">
    <property type="component" value="Chromosome"/>
</dbReference>
<dbReference type="SMART" id="SM00968">
    <property type="entry name" value="SMC_hinge"/>
    <property type="match status" value="1"/>
</dbReference>
<dbReference type="HOGENOM" id="CLU_001042_2_2_7"/>
<dbReference type="GO" id="GO:0005524">
    <property type="term" value="F:ATP binding"/>
    <property type="evidence" value="ECO:0007669"/>
    <property type="project" value="UniProtKB-UniRule"/>
</dbReference>
<organism evidence="10 11">
    <name type="scientific">Anaeromyxobacter dehalogenans (strain 2CP-C)</name>
    <dbReference type="NCBI Taxonomy" id="290397"/>
    <lineage>
        <taxon>Bacteria</taxon>
        <taxon>Pseudomonadati</taxon>
        <taxon>Myxococcota</taxon>
        <taxon>Myxococcia</taxon>
        <taxon>Myxococcales</taxon>
        <taxon>Cystobacterineae</taxon>
        <taxon>Anaeromyxobacteraceae</taxon>
        <taxon>Anaeromyxobacter</taxon>
    </lineage>
</organism>
<dbReference type="GO" id="GO:0005737">
    <property type="term" value="C:cytoplasm"/>
    <property type="evidence" value="ECO:0007669"/>
    <property type="project" value="UniProtKB-SubCell"/>
</dbReference>
<evidence type="ECO:0000256" key="6">
    <source>
        <dbReference type="ARBA" id="ARBA00023125"/>
    </source>
</evidence>
<dbReference type="GO" id="GO:0005694">
    <property type="term" value="C:chromosome"/>
    <property type="evidence" value="ECO:0007669"/>
    <property type="project" value="InterPro"/>
</dbReference>
<evidence type="ECO:0000259" key="9">
    <source>
        <dbReference type="SMART" id="SM00968"/>
    </source>
</evidence>
<dbReference type="KEGG" id="ade:Adeh_0674"/>
<feature type="coiled-coil region" evidence="7">
    <location>
        <begin position="864"/>
        <end position="912"/>
    </location>
</feature>
<comment type="subcellular location">
    <subcellularLocation>
        <location evidence="1 7">Cytoplasm</location>
    </subcellularLocation>
</comment>
<name>Q2INR7_ANADE</name>
<dbReference type="GO" id="GO:0007062">
    <property type="term" value="P:sister chromatid cohesion"/>
    <property type="evidence" value="ECO:0007669"/>
    <property type="project" value="InterPro"/>
</dbReference>
<dbReference type="InterPro" id="IPR003395">
    <property type="entry name" value="RecF/RecN/SMC_N"/>
</dbReference>
<dbReference type="Gene3D" id="1.20.1060.20">
    <property type="match status" value="1"/>
</dbReference>
<evidence type="ECO:0000256" key="8">
    <source>
        <dbReference type="SAM" id="MobiDB-lite"/>
    </source>
</evidence>
<dbReference type="NCBIfam" id="TIGR02168">
    <property type="entry name" value="SMC_prok_B"/>
    <property type="match status" value="1"/>
</dbReference>
<dbReference type="Pfam" id="PF06470">
    <property type="entry name" value="SMC_hinge"/>
    <property type="match status" value="1"/>
</dbReference>
<feature type="coiled-coil region" evidence="7">
    <location>
        <begin position="312"/>
        <end position="356"/>
    </location>
</feature>
<accession>Q2INR7</accession>
<dbReference type="SUPFAM" id="SSF75553">
    <property type="entry name" value="Smc hinge domain"/>
    <property type="match status" value="1"/>
</dbReference>
<keyword evidence="2 7" id="KW-0963">Cytoplasm</keyword>
<feature type="compositionally biased region" description="Low complexity" evidence="8">
    <location>
        <begin position="390"/>
        <end position="399"/>
    </location>
</feature>
<proteinExistence type="inferred from homology"/>
<feature type="coiled-coil region" evidence="7">
    <location>
        <begin position="171"/>
        <end position="265"/>
    </location>
</feature>
<gene>
    <name evidence="7" type="primary">smc</name>
    <name evidence="10" type="ordered locus">Adeh_0674</name>
</gene>
<feature type="region of interest" description="Disordered" evidence="8">
    <location>
        <begin position="372"/>
        <end position="406"/>
    </location>
</feature>
<evidence type="ECO:0000313" key="10">
    <source>
        <dbReference type="EMBL" id="ABC80450.1"/>
    </source>
</evidence>
<dbReference type="InterPro" id="IPR027417">
    <property type="entry name" value="P-loop_NTPase"/>
</dbReference>